<keyword evidence="1" id="KW-0812">Transmembrane</keyword>
<sequence length="721" mass="82018">MGMVLLILSFCFLCTPSFAAIEEISRSNPQNQREMIEVNGGPEDVVWVVQLSDLHFSVHHPERARHFKDIVGPSLSMINPSLVLITGDLTDGKSKDSLTMKEYEAEWMVYKKVMEDVIKRSGLNKNLFYDLRGNHDNFGVPKLDGLFDFYSRYSINTQLGRSGQVNSVTVENAVRKILFVGVDSTMSVGLRGPTNLFGHPTDQLLTEIDSELSQWSSESTRPITKISFGHYPLSFSAAANSGKTLKDIFLNHSLSAYICGHLHTAFGKNLKRHHHLTDKHLTSQKFFQLNAHQRFSGSIENCSNGRPAFKEFWEWEMGDWKKNRVMRILAVDRGFLSFVDIDFKLGAKKTIVLPTFPLDSRFMLTMSSSDQYKCQSIDPSSYAIRALVFSVSPIVSVVARIYDLRPGNLLLVLDSSMRNHAGSFSRGDLYVALWNYTAFEDPSPDRFWLQIEATDIGGRSTLSELRPFSVNGLSAKLSWTWIEFLAMGCQWSALYYPIIWSFYLATFSILIIPKFILTSTRKHCCNYKNFIAEFKGVPLLWLGMLIYLFYLLLFPWLWGQVVTDDGEMGFMTYKGWVVKLNKIGKLEFIGVPDIMVVVFPHLFFVVLPSILVTLALAAERGMYREHLLCFSGKKEDDHVVENTTGSQSCDSCGNAKSKLCLGKRWVRNILLLISLAIFWAHFESCRVLVKAYEMNPLLHFPVYSLSMPLLLASAIYRTWRV</sequence>
<dbReference type="GO" id="GO:0016787">
    <property type="term" value="F:hydrolase activity"/>
    <property type="evidence" value="ECO:0007669"/>
    <property type="project" value="InterPro"/>
</dbReference>
<dbReference type="Proteomes" id="UP000585474">
    <property type="component" value="Unassembled WGS sequence"/>
</dbReference>
<dbReference type="SUPFAM" id="SSF56300">
    <property type="entry name" value="Metallo-dependent phosphatases"/>
    <property type="match status" value="1"/>
</dbReference>
<dbReference type="Pfam" id="PF24384">
    <property type="entry name" value="Ig_TMM62"/>
    <property type="match status" value="1"/>
</dbReference>
<keyword evidence="1" id="KW-1133">Transmembrane helix</keyword>
<feature type="domain" description="TMEM62 Ig-like" evidence="4">
    <location>
        <begin position="347"/>
        <end position="473"/>
    </location>
</feature>
<dbReference type="Pfam" id="PF24394">
    <property type="entry name" value="TMEM62_C"/>
    <property type="match status" value="1"/>
</dbReference>
<dbReference type="PANTHER" id="PTHR14795">
    <property type="entry name" value="HELICASE RELATED"/>
    <property type="match status" value="1"/>
</dbReference>
<evidence type="ECO:0000256" key="1">
    <source>
        <dbReference type="SAM" id="Phobius"/>
    </source>
</evidence>
<accession>A0A7J0GV11</accession>
<dbReference type="InterPro" id="IPR056230">
    <property type="entry name" value="TMEM62_C"/>
</dbReference>
<evidence type="ECO:0000313" key="7">
    <source>
        <dbReference type="Proteomes" id="UP000585474"/>
    </source>
</evidence>
<dbReference type="InterPro" id="IPR004843">
    <property type="entry name" value="Calcineurin-like_PHP"/>
</dbReference>
<keyword evidence="2" id="KW-0732">Signal</keyword>
<dbReference type="InterPro" id="IPR029052">
    <property type="entry name" value="Metallo-depent_PP-like"/>
</dbReference>
<dbReference type="OrthoDB" id="27234at2759"/>
<feature type="signal peptide" evidence="2">
    <location>
        <begin position="1"/>
        <end position="19"/>
    </location>
</feature>
<evidence type="ECO:0000259" key="4">
    <source>
        <dbReference type="Pfam" id="PF24384"/>
    </source>
</evidence>
<feature type="transmembrane region" description="Helical" evidence="1">
    <location>
        <begin position="702"/>
        <end position="719"/>
    </location>
</feature>
<feature type="transmembrane region" description="Helical" evidence="1">
    <location>
        <begin position="594"/>
        <end position="618"/>
    </location>
</feature>
<feature type="transmembrane region" description="Helical" evidence="1">
    <location>
        <begin position="538"/>
        <end position="558"/>
    </location>
</feature>
<evidence type="ECO:0000313" key="6">
    <source>
        <dbReference type="EMBL" id="GFZ14561.1"/>
    </source>
</evidence>
<feature type="transmembrane region" description="Helical" evidence="1">
    <location>
        <begin position="494"/>
        <end position="517"/>
    </location>
</feature>
<dbReference type="Pfam" id="PF00149">
    <property type="entry name" value="Metallophos"/>
    <property type="match status" value="1"/>
</dbReference>
<dbReference type="EMBL" id="BJWL01000024">
    <property type="protein sequence ID" value="GFZ14561.1"/>
    <property type="molecule type" value="Genomic_DNA"/>
</dbReference>
<feature type="domain" description="TMEM62 C-terminal" evidence="5">
    <location>
        <begin position="496"/>
        <end position="701"/>
    </location>
</feature>
<organism evidence="6 7">
    <name type="scientific">Actinidia rufa</name>
    <dbReference type="NCBI Taxonomy" id="165716"/>
    <lineage>
        <taxon>Eukaryota</taxon>
        <taxon>Viridiplantae</taxon>
        <taxon>Streptophyta</taxon>
        <taxon>Embryophyta</taxon>
        <taxon>Tracheophyta</taxon>
        <taxon>Spermatophyta</taxon>
        <taxon>Magnoliopsida</taxon>
        <taxon>eudicotyledons</taxon>
        <taxon>Gunneridae</taxon>
        <taxon>Pentapetalae</taxon>
        <taxon>asterids</taxon>
        <taxon>Ericales</taxon>
        <taxon>Actinidiaceae</taxon>
        <taxon>Actinidia</taxon>
    </lineage>
</organism>
<dbReference type="PANTHER" id="PTHR14795:SF0">
    <property type="entry name" value="TRANSMEMBRANE PROTEIN 62"/>
    <property type="match status" value="1"/>
</dbReference>
<gene>
    <name evidence="6" type="ORF">Acr_24g0007510</name>
</gene>
<feature type="chain" id="PRO_5029761703" evidence="2">
    <location>
        <begin position="20"/>
        <end position="721"/>
    </location>
</feature>
<reference evidence="6 7" key="1">
    <citation type="submission" date="2019-07" db="EMBL/GenBank/DDBJ databases">
        <title>De Novo Assembly of kiwifruit Actinidia rufa.</title>
        <authorList>
            <person name="Sugita-Konishi S."/>
            <person name="Sato K."/>
            <person name="Mori E."/>
            <person name="Abe Y."/>
            <person name="Kisaki G."/>
            <person name="Hamano K."/>
            <person name="Suezawa K."/>
            <person name="Otani M."/>
            <person name="Fukuda T."/>
            <person name="Manabe T."/>
            <person name="Gomi K."/>
            <person name="Tabuchi M."/>
            <person name="Akimitsu K."/>
            <person name="Kataoka I."/>
        </authorList>
    </citation>
    <scope>NUCLEOTIDE SEQUENCE [LARGE SCALE GENOMIC DNA]</scope>
    <source>
        <strain evidence="7">cv. Fuchu</strain>
    </source>
</reference>
<evidence type="ECO:0000256" key="2">
    <source>
        <dbReference type="SAM" id="SignalP"/>
    </source>
</evidence>
<proteinExistence type="predicted"/>
<feature type="domain" description="Calcineurin-like phosphoesterase" evidence="3">
    <location>
        <begin position="48"/>
        <end position="264"/>
    </location>
</feature>
<name>A0A7J0GV11_9ERIC</name>
<feature type="transmembrane region" description="Helical" evidence="1">
    <location>
        <begin position="665"/>
        <end position="682"/>
    </location>
</feature>
<comment type="caution">
    <text evidence="6">The sequence shown here is derived from an EMBL/GenBank/DDBJ whole genome shotgun (WGS) entry which is preliminary data.</text>
</comment>
<protein>
    <submittedName>
        <fullName evidence="6">Calcineurin-like metallo-phosphoesterase superfamily protein</fullName>
    </submittedName>
</protein>
<evidence type="ECO:0000259" key="3">
    <source>
        <dbReference type="Pfam" id="PF00149"/>
    </source>
</evidence>
<dbReference type="Gene3D" id="3.60.21.10">
    <property type="match status" value="1"/>
</dbReference>
<evidence type="ECO:0000259" key="5">
    <source>
        <dbReference type="Pfam" id="PF24394"/>
    </source>
</evidence>
<keyword evidence="1" id="KW-0472">Membrane</keyword>
<dbReference type="InterPro" id="IPR056229">
    <property type="entry name" value="Ig_TMM62"/>
</dbReference>
<keyword evidence="7" id="KW-1185">Reference proteome</keyword>
<dbReference type="AlphaFoldDB" id="A0A7J0GV11"/>